<evidence type="ECO:0000313" key="2">
    <source>
        <dbReference type="Proteomes" id="UP000427769"/>
    </source>
</evidence>
<dbReference type="Pfam" id="PF03692">
    <property type="entry name" value="CxxCxxCC"/>
    <property type="match status" value="1"/>
</dbReference>
<proteinExistence type="predicted"/>
<accession>A0A5K7ZAZ5</accession>
<dbReference type="EMBL" id="AP021875">
    <property type="protein sequence ID" value="BBO77349.1"/>
    <property type="molecule type" value="Genomic_DNA"/>
</dbReference>
<dbReference type="PANTHER" id="PTHR35866:SF1">
    <property type="entry name" value="YKGJ FAMILY CYSTEINE CLUSTER PROTEIN"/>
    <property type="match status" value="1"/>
</dbReference>
<keyword evidence="2" id="KW-1185">Reference proteome</keyword>
<sequence>MNELDQHRYFFDSGIRFQCQRCGACCTGAPGVIRVTDEEAKAIADFLGLPVQEAIDTFLYPWENGHSIREDGDGRCLFYDEGCRIYPVRPRQCRTFPFWTAILRSQTRWDSIRRDCPGIGKGYLYKKCEILDILEGK</sequence>
<gene>
    <name evidence="1" type="ORF">DSCW_47660</name>
</gene>
<dbReference type="PANTHER" id="PTHR35866">
    <property type="entry name" value="PUTATIVE-RELATED"/>
    <property type="match status" value="1"/>
</dbReference>
<organism evidence="1 2">
    <name type="scientific">Desulfosarcina widdelii</name>
    <dbReference type="NCBI Taxonomy" id="947919"/>
    <lineage>
        <taxon>Bacteria</taxon>
        <taxon>Pseudomonadati</taxon>
        <taxon>Thermodesulfobacteriota</taxon>
        <taxon>Desulfobacteria</taxon>
        <taxon>Desulfobacterales</taxon>
        <taxon>Desulfosarcinaceae</taxon>
        <taxon>Desulfosarcina</taxon>
    </lineage>
</organism>
<dbReference type="KEGG" id="dwd:DSCW_47660"/>
<dbReference type="Proteomes" id="UP000427769">
    <property type="component" value="Chromosome"/>
</dbReference>
<dbReference type="OrthoDB" id="275146at2"/>
<dbReference type="InterPro" id="IPR005358">
    <property type="entry name" value="Puta_zinc/iron-chelating_dom"/>
</dbReference>
<reference evidence="1 2" key="1">
    <citation type="submission" date="2019-11" db="EMBL/GenBank/DDBJ databases">
        <title>Comparative genomics of hydrocarbon-degrading Desulfosarcina strains.</title>
        <authorList>
            <person name="Watanabe M."/>
            <person name="Kojima H."/>
            <person name="Fukui M."/>
        </authorList>
    </citation>
    <scope>NUCLEOTIDE SEQUENCE [LARGE SCALE GENOMIC DNA]</scope>
    <source>
        <strain evidence="1 2">PP31</strain>
    </source>
</reference>
<evidence type="ECO:0000313" key="1">
    <source>
        <dbReference type="EMBL" id="BBO77349.1"/>
    </source>
</evidence>
<protein>
    <submittedName>
        <fullName evidence="1">Zinc/iron-chelating domain-containing protein</fullName>
    </submittedName>
</protein>
<name>A0A5K7ZAZ5_9BACT</name>
<dbReference type="RefSeq" id="WP_155306106.1">
    <property type="nucleotide sequence ID" value="NZ_AP021875.1"/>
</dbReference>
<dbReference type="AlphaFoldDB" id="A0A5K7ZAZ5"/>